<dbReference type="EMBL" id="BDOQ01000023">
    <property type="protein sequence ID" value="GBG15958.1"/>
    <property type="molecule type" value="Genomic_DNA"/>
</dbReference>
<gene>
    <name evidence="2" type="ORF">NMK_3578</name>
</gene>
<reference evidence="2 3" key="1">
    <citation type="journal article" date="2018" name="Environ. Microbiol.">
        <title>Isolation and genomic characterization of Novimethylophilus kurashikiensis gen. nov. sp. nov., a new lanthanide-dependent methylotrophic species of Methylophilaceae.</title>
        <authorList>
            <person name="Lv H."/>
            <person name="Sahin N."/>
            <person name="Tani A."/>
        </authorList>
    </citation>
    <scope>NUCLEOTIDE SEQUENCE [LARGE SCALE GENOMIC DNA]</scope>
    <source>
        <strain evidence="2 3">La2-4</strain>
    </source>
</reference>
<dbReference type="AlphaFoldDB" id="A0A2R5FF81"/>
<dbReference type="InterPro" id="IPR009081">
    <property type="entry name" value="PP-bd_ACP"/>
</dbReference>
<dbReference type="InterPro" id="IPR036736">
    <property type="entry name" value="ACP-like_sf"/>
</dbReference>
<organism evidence="2 3">
    <name type="scientific">Novimethylophilus kurashikiensis</name>
    <dbReference type="NCBI Taxonomy" id="1825523"/>
    <lineage>
        <taxon>Bacteria</taxon>
        <taxon>Pseudomonadati</taxon>
        <taxon>Pseudomonadota</taxon>
        <taxon>Betaproteobacteria</taxon>
        <taxon>Nitrosomonadales</taxon>
        <taxon>Methylophilaceae</taxon>
        <taxon>Novimethylophilus</taxon>
    </lineage>
</organism>
<proteinExistence type="predicted"/>
<comment type="caution">
    <text evidence="2">The sequence shown here is derived from an EMBL/GenBank/DDBJ whole genome shotgun (WGS) entry which is preliminary data.</text>
</comment>
<evidence type="ECO:0000313" key="3">
    <source>
        <dbReference type="Proteomes" id="UP000245081"/>
    </source>
</evidence>
<dbReference type="Pfam" id="PF00550">
    <property type="entry name" value="PP-binding"/>
    <property type="match status" value="1"/>
</dbReference>
<keyword evidence="3" id="KW-1185">Reference proteome</keyword>
<dbReference type="RefSeq" id="WP_109017103.1">
    <property type="nucleotide sequence ID" value="NZ_BDOQ01000023.1"/>
</dbReference>
<dbReference type="Gene3D" id="1.10.1200.10">
    <property type="entry name" value="ACP-like"/>
    <property type="match status" value="1"/>
</dbReference>
<protein>
    <submittedName>
        <fullName evidence="2">Flavohemoprotein</fullName>
    </submittedName>
</protein>
<evidence type="ECO:0000259" key="1">
    <source>
        <dbReference type="PROSITE" id="PS50075"/>
    </source>
</evidence>
<sequence length="82" mass="9078">MTDSITQFVVGLIEKKAKLPKNIDLPSLNYIDSGYVDSIAIIKFVVEIEAKYEIEISETDIESPEFRTIGGLVSMINKKLGG</sequence>
<dbReference type="SUPFAM" id="SSF47336">
    <property type="entry name" value="ACP-like"/>
    <property type="match status" value="1"/>
</dbReference>
<dbReference type="PROSITE" id="PS50075">
    <property type="entry name" value="CARRIER"/>
    <property type="match status" value="1"/>
</dbReference>
<name>A0A2R5FF81_9PROT</name>
<dbReference type="OrthoDB" id="7874450at2"/>
<accession>A0A2R5FF81</accession>
<evidence type="ECO:0000313" key="2">
    <source>
        <dbReference type="EMBL" id="GBG15958.1"/>
    </source>
</evidence>
<dbReference type="Proteomes" id="UP000245081">
    <property type="component" value="Unassembled WGS sequence"/>
</dbReference>
<feature type="domain" description="Carrier" evidence="1">
    <location>
        <begin position="3"/>
        <end position="80"/>
    </location>
</feature>